<keyword evidence="9" id="KW-0539">Nucleus</keyword>
<keyword evidence="6 12" id="KW-1133">Transmembrane helix</keyword>
<evidence type="ECO:0000256" key="3">
    <source>
        <dbReference type="ARBA" id="ARBA00010998"/>
    </source>
</evidence>
<feature type="compositionally biased region" description="Low complexity" evidence="11">
    <location>
        <begin position="293"/>
        <end position="303"/>
    </location>
</feature>
<dbReference type="GO" id="GO:0006629">
    <property type="term" value="P:lipid metabolic process"/>
    <property type="evidence" value="ECO:0007669"/>
    <property type="project" value="UniProtKB-KW"/>
</dbReference>
<proteinExistence type="inferred from homology"/>
<evidence type="ECO:0000256" key="10">
    <source>
        <dbReference type="ARBA" id="ARBA00030458"/>
    </source>
</evidence>
<evidence type="ECO:0000256" key="1">
    <source>
        <dbReference type="ARBA" id="ARBA00004232"/>
    </source>
</evidence>
<protein>
    <recommendedName>
        <fullName evidence="10">Transmembrane protein 188</fullName>
    </recommendedName>
</protein>
<dbReference type="InterPro" id="IPR019168">
    <property type="entry name" value="NEP1-R1"/>
</dbReference>
<dbReference type="PANTHER" id="PTHR20996">
    <property type="entry name" value="NUCLEAR ENVELOPE PHOSPHATASE-REGULATORY SUBUNIT 1"/>
    <property type="match status" value="1"/>
</dbReference>
<dbReference type="GO" id="GO:0019888">
    <property type="term" value="F:protein phosphatase regulator activity"/>
    <property type="evidence" value="ECO:0007669"/>
    <property type="project" value="InterPro"/>
</dbReference>
<evidence type="ECO:0000256" key="12">
    <source>
        <dbReference type="SAM" id="Phobius"/>
    </source>
</evidence>
<evidence type="ECO:0000256" key="2">
    <source>
        <dbReference type="ARBA" id="ARBA00004496"/>
    </source>
</evidence>
<evidence type="ECO:0000256" key="6">
    <source>
        <dbReference type="ARBA" id="ARBA00022989"/>
    </source>
</evidence>
<evidence type="ECO:0000256" key="5">
    <source>
        <dbReference type="ARBA" id="ARBA00022692"/>
    </source>
</evidence>
<keyword evidence="8 12" id="KW-0472">Membrane</keyword>
<keyword evidence="4" id="KW-0963">Cytoplasm</keyword>
<organism evidence="13">
    <name type="scientific">Psilocybe cubensis</name>
    <name type="common">Psychedelic mushroom</name>
    <name type="synonym">Stropharia cubensis</name>
    <dbReference type="NCBI Taxonomy" id="181762"/>
    <lineage>
        <taxon>Eukaryota</taxon>
        <taxon>Fungi</taxon>
        <taxon>Dikarya</taxon>
        <taxon>Basidiomycota</taxon>
        <taxon>Agaricomycotina</taxon>
        <taxon>Agaricomycetes</taxon>
        <taxon>Agaricomycetidae</taxon>
        <taxon>Agaricales</taxon>
        <taxon>Agaricineae</taxon>
        <taxon>Strophariaceae</taxon>
        <taxon>Psilocybe</taxon>
    </lineage>
</organism>
<comment type="caution">
    <text evidence="13">The sequence shown here is derived from an EMBL/GenBank/DDBJ whole genome shotgun (WGS) entry which is preliminary data.</text>
</comment>
<feature type="transmembrane region" description="Helical" evidence="12">
    <location>
        <begin position="48"/>
        <end position="77"/>
    </location>
</feature>
<accession>A0A8H7XR83</accession>
<feature type="compositionally biased region" description="Polar residues" evidence="11">
    <location>
        <begin position="191"/>
        <end position="201"/>
    </location>
</feature>
<feature type="transmembrane region" description="Helical" evidence="12">
    <location>
        <begin position="97"/>
        <end position="118"/>
    </location>
</feature>
<dbReference type="EMBL" id="JAFIQS010000009">
    <property type="protein sequence ID" value="KAG5165986.1"/>
    <property type="molecule type" value="Genomic_DNA"/>
</dbReference>
<sequence length="365" mass="41131">MPPRSNLASKGSFGPPNDSATYRDLLLFEERLKTNAANLQRRKKRYQLFLFQLLTVIAILLCEVILPPHISILAIPLKIVLQRLLPEIYTPETDVTVHPYFSTGLLFVSVTTLVLFFASGMYSEKIAYANKYVPHANRALRSFNMYLNVRKPPLGSKFYWNPLTFFFPRPEESTSVVSTTTSRSSSPTPVNRQRSPSTTRPLHTIPPATNPRGELIFSSRVDKNFRDSYERYRSTFERRREEKAYAERRKTWYGKLMFWDRPPTPTSAGTSPGPLPPSRTASNASSRGRISRSGTPPTTPSNMSGGGGGSGGIVMKQRDRSGSPMRRLSPPRERGLRRDRESMAEADMRTTVLEKTVVSQTGHSP</sequence>
<feature type="compositionally biased region" description="Polar residues" evidence="11">
    <location>
        <begin position="279"/>
        <end position="288"/>
    </location>
</feature>
<keyword evidence="7" id="KW-0443">Lipid metabolism</keyword>
<dbReference type="InterPro" id="IPR005605">
    <property type="entry name" value="Spo7"/>
</dbReference>
<dbReference type="OrthoDB" id="5599171at2759"/>
<comment type="subcellular location">
    <subcellularLocation>
        <location evidence="2">Cytoplasm</location>
    </subcellularLocation>
    <subcellularLocation>
        <location evidence="1">Nucleus membrane</location>
        <topology evidence="1">Multi-pass membrane protein</topology>
    </subcellularLocation>
</comment>
<gene>
    <name evidence="13" type="ORF">JR316_009575</name>
</gene>
<feature type="compositionally biased region" description="Basic and acidic residues" evidence="11">
    <location>
        <begin position="330"/>
        <end position="348"/>
    </location>
</feature>
<evidence type="ECO:0000256" key="8">
    <source>
        <dbReference type="ARBA" id="ARBA00023136"/>
    </source>
</evidence>
<evidence type="ECO:0000256" key="9">
    <source>
        <dbReference type="ARBA" id="ARBA00023242"/>
    </source>
</evidence>
<dbReference type="GO" id="GO:0031965">
    <property type="term" value="C:nuclear membrane"/>
    <property type="evidence" value="ECO:0007669"/>
    <property type="project" value="UniProtKB-SubCell"/>
</dbReference>
<feature type="region of interest" description="Disordered" evidence="11">
    <location>
        <begin position="177"/>
        <end position="214"/>
    </location>
</feature>
<name>A0A8H7XR83_PSICU</name>
<evidence type="ECO:0000313" key="13">
    <source>
        <dbReference type="EMBL" id="KAG5165986.1"/>
    </source>
</evidence>
<dbReference type="GO" id="GO:0005737">
    <property type="term" value="C:cytoplasm"/>
    <property type="evidence" value="ECO:0007669"/>
    <property type="project" value="UniProtKB-SubCell"/>
</dbReference>
<evidence type="ECO:0000256" key="11">
    <source>
        <dbReference type="SAM" id="MobiDB-lite"/>
    </source>
</evidence>
<evidence type="ECO:0000256" key="7">
    <source>
        <dbReference type="ARBA" id="ARBA00023098"/>
    </source>
</evidence>
<reference evidence="13" key="1">
    <citation type="submission" date="2021-02" db="EMBL/GenBank/DDBJ databases">
        <title>Psilocybe cubensis genome.</title>
        <authorList>
            <person name="Mckernan K.J."/>
            <person name="Crawford S."/>
            <person name="Trippe A."/>
            <person name="Kane L.T."/>
            <person name="Mclaughlin S."/>
        </authorList>
    </citation>
    <scope>NUCLEOTIDE SEQUENCE [LARGE SCALE GENOMIC DNA]</scope>
    <source>
        <strain evidence="13">MGC-MH-2018</strain>
    </source>
</reference>
<dbReference type="GO" id="GO:0071595">
    <property type="term" value="C:Nem1-Spo7 phosphatase complex"/>
    <property type="evidence" value="ECO:0007669"/>
    <property type="project" value="InterPro"/>
</dbReference>
<evidence type="ECO:0000256" key="4">
    <source>
        <dbReference type="ARBA" id="ARBA00022490"/>
    </source>
</evidence>
<feature type="compositionally biased region" description="Low complexity" evidence="11">
    <location>
        <begin position="177"/>
        <end position="190"/>
    </location>
</feature>
<dbReference type="PANTHER" id="PTHR20996:SF1">
    <property type="entry name" value="NUCLEAR ENVELOPE PHOSPHATASE-REGULATORY SUBUNIT 1"/>
    <property type="match status" value="1"/>
</dbReference>
<comment type="similarity">
    <text evidence="3">Belongs to the CNEP1R1 family.</text>
</comment>
<dbReference type="AlphaFoldDB" id="A0A8H7XR83"/>
<feature type="region of interest" description="Disordered" evidence="11">
    <location>
        <begin position="257"/>
        <end position="365"/>
    </location>
</feature>
<dbReference type="Pfam" id="PF03907">
    <property type="entry name" value="Spo7"/>
    <property type="match status" value="1"/>
</dbReference>
<keyword evidence="5 12" id="KW-0812">Transmembrane</keyword>